<dbReference type="PANTHER" id="PTHR30121:SF6">
    <property type="entry name" value="SLR6007 PROTEIN"/>
    <property type="match status" value="1"/>
</dbReference>
<dbReference type="Gene3D" id="3.40.50.300">
    <property type="entry name" value="P-loop containing nucleotide triphosphate hydrolases"/>
    <property type="match status" value="2"/>
</dbReference>
<dbReference type="PANTHER" id="PTHR30121">
    <property type="entry name" value="UNCHARACTERIZED PROTEIN YJGR-RELATED"/>
    <property type="match status" value="1"/>
</dbReference>
<keyword evidence="3" id="KW-0067">ATP-binding</keyword>
<dbReference type="EMBL" id="VAUV01000004">
    <property type="protein sequence ID" value="TLD71784.1"/>
    <property type="molecule type" value="Genomic_DNA"/>
</dbReference>
<proteinExistence type="predicted"/>
<dbReference type="InterPro" id="IPR027417">
    <property type="entry name" value="P-loop_NTPase"/>
</dbReference>
<keyword evidence="4" id="KW-1185">Reference proteome</keyword>
<dbReference type="InterPro" id="IPR051162">
    <property type="entry name" value="T4SS_component"/>
</dbReference>
<dbReference type="GO" id="GO:0005524">
    <property type="term" value="F:ATP binding"/>
    <property type="evidence" value="ECO:0007669"/>
    <property type="project" value="UniProtKB-KW"/>
</dbReference>
<dbReference type="Pfam" id="PF01935">
    <property type="entry name" value="DUF87"/>
    <property type="match status" value="1"/>
</dbReference>
<name>A0A5R8KHJ0_9BACT</name>
<sequence length="829" mass="91959">MEITPESYELPGSFYLGRGYDIETKKLQDDLILYDSKDLVTHGVVLGMTGSGKTGLCMALLEEAAMDGIPVIAIDPKGDIANFLLQFPNLSAEEFKPWVNEEDARKKGKTVDEFAAGQAAMWSKGLGDWGQSAERIRKLRDRIDVNVFTPGSSAGIPVSIVASLDAPSEEVLEDAEIFHERVESCATSLLSLAGVDGDPMQSPEHILLANIFSACWSKGRGVTLESLVQMVQQPPFNKIGVVAVDEFLSEKKRIELAMKLNNLIASPSFSSWLEGVPLDMQQMLYTPEGKPRVSIFSIAHLSDEQRMFFVSLLLNQVLSWMRAQSGTTSLRAILYMDEIFGYLPPTANPPSKKPMMILLKQARAFGLGVLLATQNPVDLDYKALSNIGTWWLGRLQTERDKMRVLDGLEGAASSQNVSFKRADIERLLANLGSRVFLMNNVHEDGPVVFSVRWIMTYLRGPLSRNQIKEVMDPKRDQFKFAKAKASSGAAKSTRRRKSKVVADEVEVDEEDAAFLPPGTRSEDEEEIAAGGAAFRPKLPASAVEYFLPTDSRRVTYRPALLRSATVLFIDEKKKINSRVNVTVANPIDTADAKIDWDTSVELNRETELAKLDKDPVEDASFETLPNALLKDQVYKAQSRPFVDWVYANYQAEVTYSPLLNAYSNFGEAANDFRIRVSQTARELRDQAVEELRTKMGKQVEALKTKYTRAMQKVETQKSQASSARWSTVMTVGATVLGSLFGRKSRGGLVSATTMNKVGSAWRESKDVGSAEEEAAQLEEQIRALDKQFSEEKQKIIDTYDTNTLVLETAKLVPLKKNITVDAVGILWVG</sequence>
<feature type="domain" description="Helicase HerA central" evidence="2">
    <location>
        <begin position="37"/>
        <end position="84"/>
    </location>
</feature>
<evidence type="ECO:0000256" key="1">
    <source>
        <dbReference type="SAM" id="Coils"/>
    </source>
</evidence>
<dbReference type="Proteomes" id="UP000306196">
    <property type="component" value="Unassembled WGS sequence"/>
</dbReference>
<organism evidence="3 4">
    <name type="scientific">Phragmitibacter flavus</name>
    <dbReference type="NCBI Taxonomy" id="2576071"/>
    <lineage>
        <taxon>Bacteria</taxon>
        <taxon>Pseudomonadati</taxon>
        <taxon>Verrucomicrobiota</taxon>
        <taxon>Verrucomicrobiia</taxon>
        <taxon>Verrucomicrobiales</taxon>
        <taxon>Verrucomicrobiaceae</taxon>
        <taxon>Phragmitibacter</taxon>
    </lineage>
</organism>
<keyword evidence="3" id="KW-0547">Nucleotide-binding</keyword>
<accession>A0A5R8KHJ0</accession>
<evidence type="ECO:0000313" key="3">
    <source>
        <dbReference type="EMBL" id="TLD71784.1"/>
    </source>
</evidence>
<reference evidence="3 4" key="1">
    <citation type="submission" date="2019-05" db="EMBL/GenBank/DDBJ databases">
        <title>Verrucobacter flavum gen. nov., sp. nov. a new member of the family Verrucomicrobiaceae.</title>
        <authorList>
            <person name="Szuroczki S."/>
            <person name="Abbaszade G."/>
            <person name="Szabo A."/>
            <person name="Felfoldi T."/>
            <person name="Schumann P."/>
            <person name="Boka K."/>
            <person name="Keki Z."/>
            <person name="Toumi M."/>
            <person name="Toth E."/>
        </authorList>
    </citation>
    <scope>NUCLEOTIDE SEQUENCE [LARGE SCALE GENOMIC DNA]</scope>
    <source>
        <strain evidence="3 4">MG-N-17</strain>
    </source>
</reference>
<dbReference type="OrthoDB" id="9758751at2"/>
<protein>
    <submittedName>
        <fullName evidence="3">ATP-binding protein</fullName>
    </submittedName>
</protein>
<evidence type="ECO:0000259" key="2">
    <source>
        <dbReference type="Pfam" id="PF01935"/>
    </source>
</evidence>
<keyword evidence="1" id="KW-0175">Coiled coil</keyword>
<gene>
    <name evidence="3" type="ORF">FEM03_06505</name>
</gene>
<evidence type="ECO:0000313" key="4">
    <source>
        <dbReference type="Proteomes" id="UP000306196"/>
    </source>
</evidence>
<dbReference type="RefSeq" id="WP_138085379.1">
    <property type="nucleotide sequence ID" value="NZ_VAUV01000004.1"/>
</dbReference>
<dbReference type="SUPFAM" id="SSF52540">
    <property type="entry name" value="P-loop containing nucleoside triphosphate hydrolases"/>
    <property type="match status" value="1"/>
</dbReference>
<comment type="caution">
    <text evidence="3">The sequence shown here is derived from an EMBL/GenBank/DDBJ whole genome shotgun (WGS) entry which is preliminary data.</text>
</comment>
<dbReference type="AlphaFoldDB" id="A0A5R8KHJ0"/>
<dbReference type="InterPro" id="IPR002789">
    <property type="entry name" value="HerA_central"/>
</dbReference>
<feature type="coiled-coil region" evidence="1">
    <location>
        <begin position="760"/>
        <end position="794"/>
    </location>
</feature>